<accession>A0A9P0CXZ4</accession>
<feature type="domain" description="MADF" evidence="2">
    <location>
        <begin position="40"/>
        <end position="126"/>
    </location>
</feature>
<evidence type="ECO:0000259" key="2">
    <source>
        <dbReference type="PROSITE" id="PS51029"/>
    </source>
</evidence>
<proteinExistence type="predicted"/>
<reference evidence="3" key="1">
    <citation type="submission" date="2022-01" db="EMBL/GenBank/DDBJ databases">
        <authorList>
            <person name="King R."/>
        </authorList>
    </citation>
    <scope>NUCLEOTIDE SEQUENCE</scope>
</reference>
<feature type="region of interest" description="Disordered" evidence="1">
    <location>
        <begin position="170"/>
        <end position="228"/>
    </location>
</feature>
<gene>
    <name evidence="3" type="ORF">PSYICH_LOCUS7569</name>
</gene>
<dbReference type="Pfam" id="PF10545">
    <property type="entry name" value="MADF_DNA_bdg"/>
    <property type="match status" value="1"/>
</dbReference>
<dbReference type="PROSITE" id="PS51029">
    <property type="entry name" value="MADF"/>
    <property type="match status" value="1"/>
</dbReference>
<dbReference type="Proteomes" id="UP001153636">
    <property type="component" value="Chromosome 2"/>
</dbReference>
<protein>
    <recommendedName>
        <fullName evidence="2">MADF domain-containing protein</fullName>
    </recommendedName>
</protein>
<dbReference type="GO" id="GO:0005667">
    <property type="term" value="C:transcription regulator complex"/>
    <property type="evidence" value="ECO:0007669"/>
    <property type="project" value="TreeGrafter"/>
</dbReference>
<dbReference type="AlphaFoldDB" id="A0A9P0CXZ4"/>
<sequence length="255" mass="28605">MDFELSSYELEDKESQLSVENSELEHQSAAPSYEEMDHGLLIEAIQGFPYIFDLGNKDYKNNKKKQLAWQQISEVVNCSVEDCIKVWRNLRDRFLKEKKKSSSGAEAPEIVWPYFEKMMFYQKYSKPRKTYTTTKKEGMRPSSQLLGESRPSSSLSVWSSYGQIMSPTEVVEDGETPGLSNRANTPAEAPRRAITTKEAPGASNTPNTPAVGGTPLSAFGNDKKKKRAQDIVGEVGPIVGVANYIMERLSKKSKM</sequence>
<evidence type="ECO:0000313" key="3">
    <source>
        <dbReference type="EMBL" id="CAH1106742.1"/>
    </source>
</evidence>
<dbReference type="GO" id="GO:0005634">
    <property type="term" value="C:nucleus"/>
    <property type="evidence" value="ECO:0007669"/>
    <property type="project" value="TreeGrafter"/>
</dbReference>
<feature type="region of interest" description="Disordered" evidence="1">
    <location>
        <begin position="1"/>
        <end position="24"/>
    </location>
</feature>
<dbReference type="OrthoDB" id="8195830at2759"/>
<dbReference type="PANTHER" id="PTHR12243">
    <property type="entry name" value="MADF DOMAIN TRANSCRIPTION FACTOR"/>
    <property type="match status" value="1"/>
</dbReference>
<name>A0A9P0CXZ4_9CUCU</name>
<organism evidence="3 4">
    <name type="scientific">Psylliodes chrysocephalus</name>
    <dbReference type="NCBI Taxonomy" id="3402493"/>
    <lineage>
        <taxon>Eukaryota</taxon>
        <taxon>Metazoa</taxon>
        <taxon>Ecdysozoa</taxon>
        <taxon>Arthropoda</taxon>
        <taxon>Hexapoda</taxon>
        <taxon>Insecta</taxon>
        <taxon>Pterygota</taxon>
        <taxon>Neoptera</taxon>
        <taxon>Endopterygota</taxon>
        <taxon>Coleoptera</taxon>
        <taxon>Polyphaga</taxon>
        <taxon>Cucujiformia</taxon>
        <taxon>Chrysomeloidea</taxon>
        <taxon>Chrysomelidae</taxon>
        <taxon>Galerucinae</taxon>
        <taxon>Alticini</taxon>
        <taxon>Psylliodes</taxon>
    </lineage>
</organism>
<evidence type="ECO:0000256" key="1">
    <source>
        <dbReference type="SAM" id="MobiDB-lite"/>
    </source>
</evidence>
<dbReference type="GO" id="GO:0006357">
    <property type="term" value="P:regulation of transcription by RNA polymerase II"/>
    <property type="evidence" value="ECO:0007669"/>
    <property type="project" value="TreeGrafter"/>
</dbReference>
<dbReference type="InterPro" id="IPR006578">
    <property type="entry name" value="MADF-dom"/>
</dbReference>
<evidence type="ECO:0000313" key="4">
    <source>
        <dbReference type="Proteomes" id="UP001153636"/>
    </source>
</evidence>
<feature type="region of interest" description="Disordered" evidence="1">
    <location>
        <begin position="131"/>
        <end position="152"/>
    </location>
</feature>
<dbReference type="EMBL" id="OV651814">
    <property type="protein sequence ID" value="CAH1106742.1"/>
    <property type="molecule type" value="Genomic_DNA"/>
</dbReference>
<dbReference type="SMART" id="SM00595">
    <property type="entry name" value="MADF"/>
    <property type="match status" value="1"/>
</dbReference>
<dbReference type="InterPro" id="IPR039353">
    <property type="entry name" value="TF_Adf1"/>
</dbReference>
<dbReference type="PANTHER" id="PTHR12243:SF60">
    <property type="entry name" value="SI:CH211-15D5.12-RELATED"/>
    <property type="match status" value="1"/>
</dbReference>
<keyword evidence="4" id="KW-1185">Reference proteome</keyword>